<dbReference type="Pfam" id="PF08238">
    <property type="entry name" value="Sel1"/>
    <property type="match status" value="8"/>
</dbReference>
<dbReference type="InterPro" id="IPR011990">
    <property type="entry name" value="TPR-like_helical_dom_sf"/>
</dbReference>
<dbReference type="AlphaFoldDB" id="A0A197JHJ8"/>
<reference evidence="2 3" key="1">
    <citation type="submission" date="2016-05" db="EMBL/GenBank/DDBJ databases">
        <title>Genome sequencing reveals origins of a unique bacterial endosymbiosis in the earliest lineages of terrestrial Fungi.</title>
        <authorList>
            <consortium name="DOE Joint Genome Institute"/>
            <person name="Uehling J."/>
            <person name="Gryganskyi A."/>
            <person name="Hameed K."/>
            <person name="Tschaplinski T."/>
            <person name="Misztal P."/>
            <person name="Wu S."/>
            <person name="Desiro A."/>
            <person name="Vande Pol N."/>
            <person name="Du Z.-Y."/>
            <person name="Zienkiewicz A."/>
            <person name="Zienkiewicz K."/>
            <person name="Morin E."/>
            <person name="Tisserant E."/>
            <person name="Splivallo R."/>
            <person name="Hainaut M."/>
            <person name="Henrissat B."/>
            <person name="Ohm R."/>
            <person name="Kuo A."/>
            <person name="Yan J."/>
            <person name="Lipzen A."/>
            <person name="Nolan M."/>
            <person name="Labutti K."/>
            <person name="Barry K."/>
            <person name="Goldstein A."/>
            <person name="Labbe J."/>
            <person name="Schadt C."/>
            <person name="Tuskan G."/>
            <person name="Grigoriev I."/>
            <person name="Martin F."/>
            <person name="Vilgalys R."/>
            <person name="Bonito G."/>
        </authorList>
    </citation>
    <scope>NUCLEOTIDE SEQUENCE [LARGE SCALE GENOMIC DNA]</scope>
    <source>
        <strain evidence="2 3">AG-77</strain>
    </source>
</reference>
<dbReference type="Proteomes" id="UP000078512">
    <property type="component" value="Unassembled WGS sequence"/>
</dbReference>
<evidence type="ECO:0000256" key="1">
    <source>
        <dbReference type="ARBA" id="ARBA00038101"/>
    </source>
</evidence>
<sequence>MACYLLFQMYSKGEGVEMNQGEAFRWDFRAAEAGLAISQSHVGNYFYKVRNYPRALSWFRRAAEQGDRDAECNLGIMHFYGHGVLANPEEGEKWILKAADRGDITAASMMGIIYAHQERYSEAMEYCRKAVDDRIAEYHIGCFYRYGLGILPDYSAAMEWFERSAQKEYSLAEFAIAQMFYEGHGVKRDLEKVKDLKKIESLGNARVAFALGTWYHLGFRVTKDEVKAQEYFMKAANLGDREAQYNVGFSRGRYIQDDTLAYKWFLEAANQGHADAAYSVGYMHQYGRGANQSYEEAEKWYLAAIDKGNVPAQ</sequence>
<keyword evidence="3" id="KW-1185">Reference proteome</keyword>
<dbReference type="SMART" id="SM00671">
    <property type="entry name" value="SEL1"/>
    <property type="match status" value="8"/>
</dbReference>
<dbReference type="STRING" id="1314771.A0A197JHJ8"/>
<gene>
    <name evidence="2" type="ORF">K457DRAFT_45134</name>
</gene>
<comment type="similarity">
    <text evidence="1">Belongs to the sel-1 family.</text>
</comment>
<organism evidence="2 3">
    <name type="scientific">Linnemannia elongata AG-77</name>
    <dbReference type="NCBI Taxonomy" id="1314771"/>
    <lineage>
        <taxon>Eukaryota</taxon>
        <taxon>Fungi</taxon>
        <taxon>Fungi incertae sedis</taxon>
        <taxon>Mucoromycota</taxon>
        <taxon>Mortierellomycotina</taxon>
        <taxon>Mortierellomycetes</taxon>
        <taxon>Mortierellales</taxon>
        <taxon>Mortierellaceae</taxon>
        <taxon>Linnemannia</taxon>
    </lineage>
</organism>
<dbReference type="PANTHER" id="PTHR11102:SF160">
    <property type="entry name" value="ERAD-ASSOCIATED E3 UBIQUITIN-PROTEIN LIGASE COMPONENT HRD3"/>
    <property type="match status" value="1"/>
</dbReference>
<protein>
    <submittedName>
        <fullName evidence="2">HCP-like protein</fullName>
    </submittedName>
</protein>
<accession>A0A197JHJ8</accession>
<dbReference type="SUPFAM" id="SSF81901">
    <property type="entry name" value="HCP-like"/>
    <property type="match status" value="2"/>
</dbReference>
<evidence type="ECO:0000313" key="3">
    <source>
        <dbReference type="Proteomes" id="UP000078512"/>
    </source>
</evidence>
<dbReference type="InterPro" id="IPR050767">
    <property type="entry name" value="Sel1_AlgK"/>
</dbReference>
<dbReference type="PANTHER" id="PTHR11102">
    <property type="entry name" value="SEL-1-LIKE PROTEIN"/>
    <property type="match status" value="1"/>
</dbReference>
<dbReference type="InterPro" id="IPR006597">
    <property type="entry name" value="Sel1-like"/>
</dbReference>
<proteinExistence type="inferred from homology"/>
<name>A0A197JHJ8_9FUNG</name>
<feature type="non-terminal residue" evidence="2">
    <location>
        <position position="313"/>
    </location>
</feature>
<dbReference type="EMBL" id="KV442091">
    <property type="protein sequence ID" value="OAQ24615.1"/>
    <property type="molecule type" value="Genomic_DNA"/>
</dbReference>
<evidence type="ECO:0000313" key="2">
    <source>
        <dbReference type="EMBL" id="OAQ24615.1"/>
    </source>
</evidence>
<dbReference type="OrthoDB" id="2384430at2759"/>
<dbReference type="Gene3D" id="1.25.40.10">
    <property type="entry name" value="Tetratricopeptide repeat domain"/>
    <property type="match status" value="1"/>
</dbReference>
<dbReference type="Pfam" id="PF13374">
    <property type="entry name" value="TPR_10"/>
    <property type="match status" value="1"/>
</dbReference>